<accession>A0A0K9NW86</accession>
<dbReference type="GO" id="GO:0001216">
    <property type="term" value="F:DNA-binding transcription activator activity"/>
    <property type="evidence" value="ECO:0000318"/>
    <property type="project" value="GO_Central"/>
</dbReference>
<dbReference type="Pfam" id="PF03195">
    <property type="entry name" value="LOB"/>
    <property type="match status" value="1"/>
</dbReference>
<dbReference type="GO" id="GO:0006355">
    <property type="term" value="P:regulation of DNA-templated transcription"/>
    <property type="evidence" value="ECO:0000318"/>
    <property type="project" value="GO_Central"/>
</dbReference>
<dbReference type="OrthoDB" id="1927167at2759"/>
<name>A0A0K9NW86_ZOSMR</name>
<sequence>MFTGRERGGDDELAKRIKREEDAPDRMRRSTTTTTQHLVGCQGSLNTLTPCAACKLLRRRCALECPFSPYFSPHDPQKFASVHKVYGASNVSKMLMEVPESQRADAANSLVYEANVRLRDPVYGCMGAISALQQQVQVLEAELNILRAEITKHRFRPTNGGNNVIATTSHVHVGGVSVAALPPIHTRITPPEQASSSSSIYTPPPPSNSTTTIPYSSITNDNVINVLYLG</sequence>
<dbReference type="PANTHER" id="PTHR31301">
    <property type="entry name" value="LOB DOMAIN-CONTAINING PROTEIN 4-RELATED"/>
    <property type="match status" value="1"/>
</dbReference>
<organism evidence="5 6">
    <name type="scientific">Zostera marina</name>
    <name type="common">Eelgrass</name>
    <dbReference type="NCBI Taxonomy" id="29655"/>
    <lineage>
        <taxon>Eukaryota</taxon>
        <taxon>Viridiplantae</taxon>
        <taxon>Streptophyta</taxon>
        <taxon>Embryophyta</taxon>
        <taxon>Tracheophyta</taxon>
        <taxon>Spermatophyta</taxon>
        <taxon>Magnoliopsida</taxon>
        <taxon>Liliopsida</taxon>
        <taxon>Zosteraceae</taxon>
        <taxon>Zostera</taxon>
    </lineage>
</organism>
<evidence type="ECO:0000259" key="4">
    <source>
        <dbReference type="PROSITE" id="PS50891"/>
    </source>
</evidence>
<dbReference type="PROSITE" id="PS50891">
    <property type="entry name" value="LOB"/>
    <property type="match status" value="1"/>
</dbReference>
<keyword evidence="6" id="KW-1185">Reference proteome</keyword>
<evidence type="ECO:0000256" key="1">
    <source>
        <dbReference type="ARBA" id="ARBA00005474"/>
    </source>
</evidence>
<dbReference type="GO" id="GO:0005634">
    <property type="term" value="C:nucleus"/>
    <property type="evidence" value="ECO:0000318"/>
    <property type="project" value="GO_Central"/>
</dbReference>
<protein>
    <submittedName>
        <fullName evidence="5">Putative LOB domain-containing protein</fullName>
    </submittedName>
</protein>
<comment type="similarity">
    <text evidence="1">Belongs to the LOB domain-containing protein family.</text>
</comment>
<evidence type="ECO:0000256" key="3">
    <source>
        <dbReference type="SAM" id="MobiDB-lite"/>
    </source>
</evidence>
<dbReference type="STRING" id="29655.A0A0K9NW86"/>
<evidence type="ECO:0000256" key="2">
    <source>
        <dbReference type="SAM" id="Coils"/>
    </source>
</evidence>
<dbReference type="AlphaFoldDB" id="A0A0K9NW86"/>
<dbReference type="PANTHER" id="PTHR31301:SF87">
    <property type="entry name" value="LOB DOMAIN-CONTAINING PROTEIN 15"/>
    <property type="match status" value="1"/>
</dbReference>
<evidence type="ECO:0000313" key="6">
    <source>
        <dbReference type="Proteomes" id="UP000036987"/>
    </source>
</evidence>
<dbReference type="Proteomes" id="UP000036987">
    <property type="component" value="Unassembled WGS sequence"/>
</dbReference>
<gene>
    <name evidence="5" type="ORF">ZOSMA_56G01400</name>
</gene>
<comment type="caution">
    <text evidence="5">The sequence shown here is derived from an EMBL/GenBank/DDBJ whole genome shotgun (WGS) entry which is preliminary data.</text>
</comment>
<feature type="region of interest" description="Disordered" evidence="3">
    <location>
        <begin position="187"/>
        <end position="214"/>
    </location>
</feature>
<feature type="domain" description="LOB" evidence="4">
    <location>
        <begin position="49"/>
        <end position="150"/>
    </location>
</feature>
<feature type="compositionally biased region" description="Basic and acidic residues" evidence="3">
    <location>
        <begin position="1"/>
        <end position="28"/>
    </location>
</feature>
<evidence type="ECO:0000313" key="5">
    <source>
        <dbReference type="EMBL" id="KMZ60908.1"/>
    </source>
</evidence>
<dbReference type="EMBL" id="LFYR01001565">
    <property type="protein sequence ID" value="KMZ60908.1"/>
    <property type="molecule type" value="Genomic_DNA"/>
</dbReference>
<feature type="coiled-coil region" evidence="2">
    <location>
        <begin position="129"/>
        <end position="156"/>
    </location>
</feature>
<feature type="region of interest" description="Disordered" evidence="3">
    <location>
        <begin position="1"/>
        <end position="35"/>
    </location>
</feature>
<dbReference type="InterPro" id="IPR004883">
    <property type="entry name" value="LOB"/>
</dbReference>
<reference evidence="6" key="1">
    <citation type="journal article" date="2016" name="Nature">
        <title>The genome of the seagrass Zostera marina reveals angiosperm adaptation to the sea.</title>
        <authorList>
            <person name="Olsen J.L."/>
            <person name="Rouze P."/>
            <person name="Verhelst B."/>
            <person name="Lin Y.-C."/>
            <person name="Bayer T."/>
            <person name="Collen J."/>
            <person name="Dattolo E."/>
            <person name="De Paoli E."/>
            <person name="Dittami S."/>
            <person name="Maumus F."/>
            <person name="Michel G."/>
            <person name="Kersting A."/>
            <person name="Lauritano C."/>
            <person name="Lohaus R."/>
            <person name="Toepel M."/>
            <person name="Tonon T."/>
            <person name="Vanneste K."/>
            <person name="Amirebrahimi M."/>
            <person name="Brakel J."/>
            <person name="Bostroem C."/>
            <person name="Chovatia M."/>
            <person name="Grimwood J."/>
            <person name="Jenkins J.W."/>
            <person name="Jueterbock A."/>
            <person name="Mraz A."/>
            <person name="Stam W.T."/>
            <person name="Tice H."/>
            <person name="Bornberg-Bauer E."/>
            <person name="Green P.J."/>
            <person name="Pearson G.A."/>
            <person name="Procaccini G."/>
            <person name="Duarte C.M."/>
            <person name="Schmutz J."/>
            <person name="Reusch T.B.H."/>
            <person name="Van de Peer Y."/>
        </authorList>
    </citation>
    <scope>NUCLEOTIDE SEQUENCE [LARGE SCALE GENOMIC DNA]</scope>
    <source>
        <strain evidence="6">cv. Finnish</strain>
    </source>
</reference>
<keyword evidence="2" id="KW-0175">Coiled coil</keyword>
<proteinExistence type="inferred from homology"/>